<feature type="domain" description="Lantibiotic biosynthesis protein dehydration" evidence="2">
    <location>
        <begin position="132"/>
        <end position="495"/>
    </location>
</feature>
<proteinExistence type="predicted"/>
<dbReference type="PRINTS" id="PR01950">
    <property type="entry name" value="LANCSUPER"/>
</dbReference>
<evidence type="ECO:0000313" key="3">
    <source>
        <dbReference type="EMBL" id="SPF28716.1"/>
    </source>
</evidence>
<dbReference type="Pfam" id="PF05147">
    <property type="entry name" value="LANC_like"/>
    <property type="match status" value="1"/>
</dbReference>
<evidence type="ECO:0000313" key="4">
    <source>
        <dbReference type="Proteomes" id="UP000244932"/>
    </source>
</evidence>
<dbReference type="AlphaFoldDB" id="A0A2R8A924"/>
<dbReference type="CDD" id="cd04792">
    <property type="entry name" value="LanM-like"/>
    <property type="match status" value="1"/>
</dbReference>
<dbReference type="Pfam" id="PF13575">
    <property type="entry name" value="DUF4135"/>
    <property type="match status" value="1"/>
</dbReference>
<dbReference type="EMBL" id="OMKW01000001">
    <property type="protein sequence ID" value="SPF28716.1"/>
    <property type="molecule type" value="Genomic_DNA"/>
</dbReference>
<keyword evidence="4" id="KW-1185">Reference proteome</keyword>
<dbReference type="GO" id="GO:0031179">
    <property type="term" value="P:peptide modification"/>
    <property type="evidence" value="ECO:0007669"/>
    <property type="project" value="InterPro"/>
</dbReference>
<evidence type="ECO:0000256" key="1">
    <source>
        <dbReference type="SAM" id="MobiDB-lite"/>
    </source>
</evidence>
<feature type="region of interest" description="Disordered" evidence="1">
    <location>
        <begin position="369"/>
        <end position="393"/>
    </location>
</feature>
<dbReference type="InterPro" id="IPR017146">
    <property type="entry name" value="Lanti_2_LanM"/>
</dbReference>
<dbReference type="PIRSF" id="PIRSF037228">
    <property type="entry name" value="Lant_mod_RumM"/>
    <property type="match status" value="1"/>
</dbReference>
<dbReference type="SUPFAM" id="SSF158745">
    <property type="entry name" value="LanC-like"/>
    <property type="match status" value="1"/>
</dbReference>
<dbReference type="InterPro" id="IPR007822">
    <property type="entry name" value="LANC-like"/>
</dbReference>
<dbReference type="Proteomes" id="UP000244932">
    <property type="component" value="Unassembled WGS sequence"/>
</dbReference>
<reference evidence="3 4" key="1">
    <citation type="submission" date="2018-03" db="EMBL/GenBank/DDBJ databases">
        <authorList>
            <person name="Keele B.F."/>
        </authorList>
    </citation>
    <scope>NUCLEOTIDE SEQUENCE [LARGE SCALE GENOMIC DNA]</scope>
    <source>
        <strain evidence="3 4">CeCT 8812</strain>
    </source>
</reference>
<protein>
    <recommendedName>
        <fullName evidence="2">Lantibiotic biosynthesis protein dehydration domain-containing protein</fullName>
    </recommendedName>
</protein>
<gene>
    <name evidence="3" type="ORF">POI8812_01019</name>
</gene>
<dbReference type="SMART" id="SM01260">
    <property type="entry name" value="LANC_like"/>
    <property type="match status" value="1"/>
</dbReference>
<accession>A0A2R8A924</accession>
<sequence>MDICWAVMCQGVAKLVDHASLQMQSEQSQGGPTARAVDVFGDLFDEHVGQAAAALEWGAEFSPSAQQNLIDALRERLVWVHELALYEDFAIFRTLSERRAAPEEAARSDWFVTWHVGMTQQGGFMHLLETRPVLTEYSARITAQWQRSTQALIDRFAADRPPLVTAGLLTEQAGTVREVSQGLSDPHDEGQSVAILHFEDGTRLVYKPRSMEVDARFHAHVSELTAQGAPEALRAPRVLARDGYGWAEAIEPTPLNEPADAEQFYAKAGALLALLQRLRATDFHFENVIACGDCPVPVDLETFFQPLDNPARPTPIRAAMARGSVLSLYSTHMLFSRASGAVVGEMGDPALRQNTVISTYPDWRYSHARTSQMRRRHHPTPIASPTNLPHLEGEPVAPKPYAAAMVRGYETYQSFLERTLKPGWDQRYVDVPLRWVRRATRDYADLTDALRRPEHLVSSAARDVFLESRVAAPIEAVAHAERTALCRLDIPKFTFQRDDNRVWENGEMIAHDAITPADPWPSLGASITAEAASLGLALDHEWVSRQQPRVADLPVPLAREAAIAEATRLGDYLLSRTICVDGHANWHGLELRPGAERFDICPMDTDLYSGLAGPALFLTLLSKVTGEARFGEMALAAEQTLTAGLHQRHDTPMPSGGFAGPISGAYGLDRSAEIRGESTPPIAVSLAMALSPETLRSDRLLDIVGGSAGLILILLRLWRRTGHAGLLDRAEVAARVLHEHAESAKHRLWELGQSGRTLTGFSHGTTGISFALDRLRQARPSPLLDDLITRASRFDADLFARSGGRWPDLRSAEATPETAGCPDQWCHGSGGVALARCLSPGTLPVTEDPNAAYERLAASIETQLDDLCCGAMGQAMILDEAGRTLGREDLQVRARQRAGACLEHAALTGSYRLFSGDMYYAPGFMKGLSGIGYALLAIASEERLPNPLCLE</sequence>
<name>A0A2R8A924_9RHOB</name>
<evidence type="ECO:0000259" key="2">
    <source>
        <dbReference type="Pfam" id="PF13575"/>
    </source>
</evidence>
<organism evidence="3 4">
    <name type="scientific">Pontivivens insulae</name>
    <dbReference type="NCBI Taxonomy" id="1639689"/>
    <lineage>
        <taxon>Bacteria</taxon>
        <taxon>Pseudomonadati</taxon>
        <taxon>Pseudomonadota</taxon>
        <taxon>Alphaproteobacteria</taxon>
        <taxon>Rhodobacterales</taxon>
        <taxon>Paracoccaceae</taxon>
        <taxon>Pontivivens</taxon>
    </lineage>
</organism>
<dbReference type="Gene3D" id="1.50.10.20">
    <property type="match status" value="1"/>
</dbReference>
<dbReference type="InterPro" id="IPR025410">
    <property type="entry name" value="Lant_dehyd"/>
</dbReference>
<dbReference type="OrthoDB" id="9148343at2"/>